<comment type="similarity">
    <text evidence="2">Belongs to the SID1 family.</text>
</comment>
<evidence type="ECO:0000256" key="6">
    <source>
        <dbReference type="ARBA" id="ARBA00023136"/>
    </source>
</evidence>
<evidence type="ECO:0000256" key="2">
    <source>
        <dbReference type="ARBA" id="ARBA00006618"/>
    </source>
</evidence>
<accession>F1L0W9</accession>
<dbReference type="AlphaFoldDB" id="F1L0W9"/>
<dbReference type="PANTHER" id="PTHR12185:SF1">
    <property type="entry name" value="SYSTEMIC RNA INTERFERENCE DEFECTIVE PROTEIN 1"/>
    <property type="match status" value="1"/>
</dbReference>
<reference evidence="9" key="1">
    <citation type="journal article" date="2011" name="Genome Res.">
        <title>Deep small RNA sequencing from the nematode Ascaris reveals conservation, functional diversification, and novel developmental profiles.</title>
        <authorList>
            <person name="Wang J."/>
            <person name="Czech B."/>
            <person name="Crunk A."/>
            <person name="Wallace A."/>
            <person name="Mitreva M."/>
            <person name="Hannon G.J."/>
            <person name="Davis R.E."/>
        </authorList>
    </citation>
    <scope>NUCLEOTIDE SEQUENCE</scope>
</reference>
<evidence type="ECO:0000313" key="9">
    <source>
        <dbReference type="EMBL" id="ADY43773.1"/>
    </source>
</evidence>
<feature type="transmembrane region" description="Helical" evidence="8">
    <location>
        <begin position="91"/>
        <end position="117"/>
    </location>
</feature>
<evidence type="ECO:0000256" key="1">
    <source>
        <dbReference type="ARBA" id="ARBA00004141"/>
    </source>
</evidence>
<keyword evidence="5 8" id="KW-1133">Transmembrane helix</keyword>
<protein>
    <submittedName>
        <fullName evidence="9">Systemic RNA interference defective protein 1</fullName>
    </submittedName>
</protein>
<dbReference type="InterPro" id="IPR025958">
    <property type="entry name" value="SID1_TM_fam"/>
</dbReference>
<keyword evidence="3 8" id="KW-0812">Transmembrane</keyword>
<keyword evidence="7" id="KW-0325">Glycoprotein</keyword>
<keyword evidence="6 8" id="KW-0472">Membrane</keyword>
<evidence type="ECO:0000256" key="7">
    <source>
        <dbReference type="ARBA" id="ARBA00023180"/>
    </source>
</evidence>
<dbReference type="GO" id="GO:0005764">
    <property type="term" value="C:lysosome"/>
    <property type="evidence" value="ECO:0007669"/>
    <property type="project" value="TreeGrafter"/>
</dbReference>
<dbReference type="GO" id="GO:0005886">
    <property type="term" value="C:plasma membrane"/>
    <property type="evidence" value="ECO:0007669"/>
    <property type="project" value="TreeGrafter"/>
</dbReference>
<evidence type="ECO:0000256" key="3">
    <source>
        <dbReference type="ARBA" id="ARBA00022692"/>
    </source>
</evidence>
<dbReference type="Pfam" id="PF13965">
    <property type="entry name" value="SID-1_RNA_chan"/>
    <property type="match status" value="1"/>
</dbReference>
<proteinExistence type="evidence at transcript level"/>
<feature type="transmembrane region" description="Helical" evidence="8">
    <location>
        <begin position="380"/>
        <end position="398"/>
    </location>
</feature>
<organism evidence="9">
    <name type="scientific">Ascaris suum</name>
    <name type="common">Pig roundworm</name>
    <name type="synonym">Ascaris lumbricoides</name>
    <dbReference type="NCBI Taxonomy" id="6253"/>
    <lineage>
        <taxon>Eukaryota</taxon>
        <taxon>Metazoa</taxon>
        <taxon>Ecdysozoa</taxon>
        <taxon>Nematoda</taxon>
        <taxon>Chromadorea</taxon>
        <taxon>Rhabditida</taxon>
        <taxon>Spirurina</taxon>
        <taxon>Ascaridomorpha</taxon>
        <taxon>Ascaridoidea</taxon>
        <taxon>Ascarididae</taxon>
        <taxon>Ascaris</taxon>
    </lineage>
</organism>
<feature type="transmembrane region" description="Helical" evidence="8">
    <location>
        <begin position="355"/>
        <end position="374"/>
    </location>
</feature>
<dbReference type="GO" id="GO:0051033">
    <property type="term" value="F:RNA transmembrane transporter activity"/>
    <property type="evidence" value="ECO:0007669"/>
    <property type="project" value="TreeGrafter"/>
</dbReference>
<evidence type="ECO:0000256" key="5">
    <source>
        <dbReference type="ARBA" id="ARBA00022989"/>
    </source>
</evidence>
<dbReference type="EMBL" id="JI169268">
    <property type="protein sequence ID" value="ADY43773.1"/>
    <property type="molecule type" value="mRNA"/>
</dbReference>
<evidence type="ECO:0000256" key="4">
    <source>
        <dbReference type="ARBA" id="ARBA00022729"/>
    </source>
</evidence>
<name>F1L0W9_ASCSU</name>
<dbReference type="PANTHER" id="PTHR12185">
    <property type="entry name" value="SID1 TRANSMEMBRANE FAMILY MEMEBER"/>
    <property type="match status" value="1"/>
</dbReference>
<dbReference type="GO" id="GO:0003725">
    <property type="term" value="F:double-stranded RNA binding"/>
    <property type="evidence" value="ECO:0007669"/>
    <property type="project" value="TreeGrafter"/>
</dbReference>
<keyword evidence="4" id="KW-0732">Signal</keyword>
<comment type="subcellular location">
    <subcellularLocation>
        <location evidence="1">Membrane</location>
        <topology evidence="1">Multi-pass membrane protein</topology>
    </subcellularLocation>
</comment>
<sequence length="405" mass="45267">MIYVQWHPFNTLRLQHHLIQSASLALTSSSRITFSRFATLKVPLNELPTSFSLLVFAFGNDTICDPNAHPREFAKKKKFNVYFSTEPPPSLAVPTVSMVLFYAFVPLIFFGMTNWVYPIYRRNLVSSQTIGLEPAPCERTLLELGTEEVEMVTVKGTAECTGIEVTTLKSGDEIDLHSLEERIQNESNNCDNRAIVQQCTIAPVVVEGSDSALSYFLIAPVGLQLFLTLFTERIRNDSDEDTCYHNYECSYSWGPFRSFNHVISNFGYLAMGATYCAFLHQWKKTRDGSSSTGVEPCFMILYGIGSALGTEALTSSLYHICPNSNAFHFDTPYIEVICVLVMMGIYGARHGGISSSLSIAFVCAILFYHTLWGFSSLQPILSAGQLIMVLVMESNVFFGDHLRID</sequence>
<evidence type="ECO:0000256" key="8">
    <source>
        <dbReference type="SAM" id="Phobius"/>
    </source>
</evidence>